<dbReference type="PANTHER" id="PTHR37842:SF2">
    <property type="entry name" value="GYLCOSYL HYDROLASE 115 C-TERMINAL DOMAIN-CONTAINING PROTEIN"/>
    <property type="match status" value="1"/>
</dbReference>
<gene>
    <name evidence="2" type="ORF">EHW67_16785</name>
</gene>
<dbReference type="InterPro" id="IPR029018">
    <property type="entry name" value="Hex-like_dom2"/>
</dbReference>
<organism evidence="2 3">
    <name type="scientific">Arenibacter aquaticus</name>
    <dbReference type="NCBI Taxonomy" id="2489054"/>
    <lineage>
        <taxon>Bacteria</taxon>
        <taxon>Pseudomonadati</taxon>
        <taxon>Bacteroidota</taxon>
        <taxon>Flavobacteriia</taxon>
        <taxon>Flavobacteriales</taxon>
        <taxon>Flavobacteriaceae</taxon>
        <taxon>Arenibacter</taxon>
    </lineage>
</organism>
<evidence type="ECO:0000313" key="3">
    <source>
        <dbReference type="Proteomes" id="UP000267585"/>
    </source>
</evidence>
<comment type="caution">
    <text evidence="2">The sequence shown here is derived from an EMBL/GenBank/DDBJ whole genome shotgun (WGS) entry which is preliminary data.</text>
</comment>
<accession>A0A3S0BUG9</accession>
<dbReference type="EMBL" id="RQPJ01000021">
    <property type="protein sequence ID" value="RTE51861.1"/>
    <property type="molecule type" value="Genomic_DNA"/>
</dbReference>
<reference evidence="2 3" key="1">
    <citation type="submission" date="2018-11" db="EMBL/GenBank/DDBJ databases">
        <title>Arenibacter aquaticus sp.nov., a marine bacterium isolated from surface seawater in the South China Sea.</title>
        <authorList>
            <person name="Guo J."/>
            <person name="Sun J."/>
        </authorList>
    </citation>
    <scope>NUCLEOTIDE SEQUENCE [LARGE SCALE GENOMIC DNA]</scope>
    <source>
        <strain evidence="2 3">GUO666</strain>
    </source>
</reference>
<dbReference type="InterPro" id="IPR042301">
    <property type="entry name" value="GH115_sf"/>
</dbReference>
<dbReference type="GO" id="GO:0005975">
    <property type="term" value="P:carbohydrate metabolic process"/>
    <property type="evidence" value="ECO:0007669"/>
    <property type="project" value="UniProtKB-ARBA"/>
</dbReference>
<proteinExistence type="predicted"/>
<dbReference type="InterPro" id="IPR031924">
    <property type="entry name" value="GH115"/>
</dbReference>
<dbReference type="Pfam" id="PF15979">
    <property type="entry name" value="Glyco_hydro_115"/>
    <property type="match status" value="1"/>
</dbReference>
<evidence type="ECO:0000313" key="2">
    <source>
        <dbReference type="EMBL" id="RTE51861.1"/>
    </source>
</evidence>
<dbReference type="PANTHER" id="PTHR37842">
    <property type="match status" value="1"/>
</dbReference>
<dbReference type="AlphaFoldDB" id="A0A3S0BUG9"/>
<dbReference type="Gene3D" id="3.20.20.520">
    <property type="entry name" value="Glycosyl hydrolase family 115"/>
    <property type="match status" value="1"/>
</dbReference>
<dbReference type="RefSeq" id="WP_126163545.1">
    <property type="nucleotide sequence ID" value="NZ_RQPJ01000021.1"/>
</dbReference>
<dbReference type="GO" id="GO:0016787">
    <property type="term" value="F:hydrolase activity"/>
    <property type="evidence" value="ECO:0007669"/>
    <property type="project" value="UniProtKB-KW"/>
</dbReference>
<evidence type="ECO:0008006" key="4">
    <source>
        <dbReference type="Google" id="ProtNLM"/>
    </source>
</evidence>
<dbReference type="SUPFAM" id="SSF51445">
    <property type="entry name" value="(Trans)glycosidases"/>
    <property type="match status" value="1"/>
</dbReference>
<name>A0A3S0BUG9_9FLAO</name>
<protein>
    <recommendedName>
        <fullName evidence="4">Alpha glucuronidase N-terminal domain-containing protein</fullName>
    </recommendedName>
</protein>
<dbReference type="PROSITE" id="PS51257">
    <property type="entry name" value="PROKAR_LIPOPROTEIN"/>
    <property type="match status" value="1"/>
</dbReference>
<dbReference type="Gene3D" id="3.30.379.10">
    <property type="entry name" value="Chitobiase/beta-hexosaminidase domain 2-like"/>
    <property type="match status" value="1"/>
</dbReference>
<dbReference type="OrthoDB" id="8727830at2"/>
<dbReference type="InterPro" id="IPR017853">
    <property type="entry name" value="GH"/>
</dbReference>
<keyword evidence="1" id="KW-0378">Hydrolase</keyword>
<dbReference type="Proteomes" id="UP000267585">
    <property type="component" value="Unassembled WGS sequence"/>
</dbReference>
<evidence type="ECO:0000256" key="1">
    <source>
        <dbReference type="ARBA" id="ARBA00022801"/>
    </source>
</evidence>
<sequence length="683" mass="79642">MLEKVVKMKILASIFLISTLVGVSCSNVGTDVYFIILGERATNIEKTTAEDLKADLQKVQDREVVIVSETDVLPKKGVFYILGTPSSSNLIATLAGNNEIALTASNPGPRGGLWHKTILDTGQHSIVLAGSDVQGLQYAVYDYAEDILGIDPLEYWTDKLPESKTKDQLLNFENKSIAPPAVPILCYFENDVDELANYRGKLLEYDWESYTKMINSLVRLRYNAIQLFDMLGRPEFFIRPEYKLLSPDYQVDIDYVEKMIDYAQKKGMKVAIDYALGYQIHPMSADKATCWKEYKEDWIKAWRYYLEKTPLGKTDIFILRPRHQVWDWEYESSCGEDKIAVFNEVYKAFGDLVDEYKPEADKVLVCYSDGMQMWNDGFRPPKDWIVAWSDHGFGEFEYLPNTTDGYKFGTYMHAGFWLNHTVHNPYPEKVDTVMKRMFKEYDANKFCLVNGQNFRPFLLNIEAYSAVCNNPETFEGDLFYKQWTERYFKPTVAQHAVKAMKMLHQAQPERIGYVQHLWEIREAVAYLSNSPIERPGKTPVAYEYRRVENDLDHVKSIENSIQEALQEAQKGLDSQEMEGDFYFDYIYLPILLYSDLITFERSLHQMALLKKQYEETKERHFIDQALQLLPRAKKQLEIIYQHRERGDRNPKWTRWYSPEIRRPNNGFPTFEMLESIAANFKKH</sequence>
<keyword evidence="3" id="KW-1185">Reference proteome</keyword>